<evidence type="ECO:0000256" key="4">
    <source>
        <dbReference type="ARBA" id="ARBA00022842"/>
    </source>
</evidence>
<gene>
    <name evidence="10" type="ORF">SAMN06295945_0405</name>
</gene>
<evidence type="ECO:0000256" key="2">
    <source>
        <dbReference type="ARBA" id="ARBA00022723"/>
    </source>
</evidence>
<evidence type="ECO:0000256" key="7">
    <source>
        <dbReference type="ARBA" id="ARBA00023004"/>
    </source>
</evidence>
<sequence>MQTKLFDSNPSDLVLNLLPKDGCAQYLPGLFDETQANALFEALEASLPWQPDHLKMFGQAVTTRRKVVWVGDPDCTYTYSGVLRHPQAWTPEILRVKAKLEAIASCQFNACLLNFYHDGKDGMGWHSDDEKELEYQSPIASLSLGSTRKFAFRHKQDKTTASLFLENGSLLLMHPPTQQFWHHALLKTTTVQTPRINLTFRKIRDVS</sequence>
<dbReference type="GO" id="GO:0140097">
    <property type="term" value="F:catalytic activity, acting on DNA"/>
    <property type="evidence" value="ECO:0007669"/>
    <property type="project" value="UniProtKB-ARBA"/>
</dbReference>
<feature type="domain" description="Fe2OG dioxygenase" evidence="9">
    <location>
        <begin position="107"/>
        <end position="204"/>
    </location>
</feature>
<dbReference type="InterPro" id="IPR032854">
    <property type="entry name" value="ALKBH3"/>
</dbReference>
<keyword evidence="2" id="KW-0479">Metal-binding</keyword>
<dbReference type="AlphaFoldDB" id="A0A240DY14"/>
<evidence type="ECO:0000259" key="9">
    <source>
        <dbReference type="PROSITE" id="PS51471"/>
    </source>
</evidence>
<dbReference type="Pfam" id="PF13532">
    <property type="entry name" value="2OG-FeII_Oxy_2"/>
    <property type="match status" value="1"/>
</dbReference>
<reference evidence="11" key="1">
    <citation type="submission" date="2017-08" db="EMBL/GenBank/DDBJ databases">
        <authorList>
            <person name="Varghese N."/>
            <person name="Submissions S."/>
        </authorList>
    </citation>
    <scope>NUCLEOTIDE SEQUENCE [LARGE SCALE GENOMIC DNA]</scope>
    <source>
        <strain evidence="11">AP-Melu-1000-B4</strain>
    </source>
</reference>
<organism evidence="10 11">
    <name type="scientific">Polynucleobacter meluiroseus</name>
    <dbReference type="NCBI Taxonomy" id="1938814"/>
    <lineage>
        <taxon>Bacteria</taxon>
        <taxon>Pseudomonadati</taxon>
        <taxon>Pseudomonadota</taxon>
        <taxon>Betaproteobacteria</taxon>
        <taxon>Burkholderiales</taxon>
        <taxon>Burkholderiaceae</taxon>
        <taxon>Polynucleobacter</taxon>
    </lineage>
</organism>
<dbReference type="GO" id="GO:0046872">
    <property type="term" value="F:metal ion binding"/>
    <property type="evidence" value="ECO:0007669"/>
    <property type="project" value="UniProtKB-KW"/>
</dbReference>
<accession>A0A240DY14</accession>
<evidence type="ECO:0000256" key="1">
    <source>
        <dbReference type="ARBA" id="ARBA00001954"/>
    </source>
</evidence>
<dbReference type="GO" id="GO:0006307">
    <property type="term" value="P:DNA alkylation repair"/>
    <property type="evidence" value="ECO:0007669"/>
    <property type="project" value="InterPro"/>
</dbReference>
<keyword evidence="3" id="KW-0227">DNA damage</keyword>
<dbReference type="InterPro" id="IPR027450">
    <property type="entry name" value="AlkB-like"/>
</dbReference>
<dbReference type="GO" id="GO:0016705">
    <property type="term" value="F:oxidoreductase activity, acting on paired donors, with incorporation or reduction of molecular oxygen"/>
    <property type="evidence" value="ECO:0007669"/>
    <property type="project" value="UniProtKB-ARBA"/>
</dbReference>
<dbReference type="InterPro" id="IPR037151">
    <property type="entry name" value="AlkB-like_sf"/>
</dbReference>
<evidence type="ECO:0000256" key="5">
    <source>
        <dbReference type="ARBA" id="ARBA00022964"/>
    </source>
</evidence>
<evidence type="ECO:0000256" key="6">
    <source>
        <dbReference type="ARBA" id="ARBA00023002"/>
    </source>
</evidence>
<keyword evidence="8" id="KW-0234">DNA repair</keyword>
<dbReference type="EMBL" id="OANS01000001">
    <property type="protein sequence ID" value="SNX28085.1"/>
    <property type="molecule type" value="Genomic_DNA"/>
</dbReference>
<dbReference type="Proteomes" id="UP000218069">
    <property type="component" value="Unassembled WGS sequence"/>
</dbReference>
<dbReference type="OrthoDB" id="190276at2"/>
<dbReference type="InterPro" id="IPR005123">
    <property type="entry name" value="Oxoglu/Fe-dep_dioxygenase_dom"/>
</dbReference>
<proteinExistence type="predicted"/>
<evidence type="ECO:0000256" key="8">
    <source>
        <dbReference type="ARBA" id="ARBA00023204"/>
    </source>
</evidence>
<dbReference type="FunFam" id="2.60.120.590:FF:000004">
    <property type="entry name" value="DNA oxidative demethylase ALKBH2"/>
    <property type="match status" value="1"/>
</dbReference>
<evidence type="ECO:0000313" key="11">
    <source>
        <dbReference type="Proteomes" id="UP000218069"/>
    </source>
</evidence>
<dbReference type="GO" id="GO:0032451">
    <property type="term" value="F:demethylase activity"/>
    <property type="evidence" value="ECO:0007669"/>
    <property type="project" value="UniProtKB-ARBA"/>
</dbReference>
<dbReference type="PROSITE" id="PS51471">
    <property type="entry name" value="FE2OG_OXY"/>
    <property type="match status" value="1"/>
</dbReference>
<dbReference type="Gene3D" id="2.60.120.590">
    <property type="entry name" value="Alpha-ketoglutarate-dependent dioxygenase AlkB-like"/>
    <property type="match status" value="1"/>
</dbReference>
<name>A0A240DY14_9BURK</name>
<evidence type="ECO:0000313" key="10">
    <source>
        <dbReference type="EMBL" id="SNX28085.1"/>
    </source>
</evidence>
<dbReference type="SUPFAM" id="SSF51197">
    <property type="entry name" value="Clavaminate synthase-like"/>
    <property type="match status" value="1"/>
</dbReference>
<keyword evidence="5 10" id="KW-0223">Dioxygenase</keyword>
<keyword evidence="7" id="KW-0408">Iron</keyword>
<dbReference type="RefSeq" id="WP_096672174.1">
    <property type="nucleotide sequence ID" value="NZ_OANS01000001.1"/>
</dbReference>
<evidence type="ECO:0000256" key="3">
    <source>
        <dbReference type="ARBA" id="ARBA00022763"/>
    </source>
</evidence>
<dbReference type="GO" id="GO:0016787">
    <property type="term" value="F:hydrolase activity"/>
    <property type="evidence" value="ECO:0007669"/>
    <property type="project" value="UniProtKB-ARBA"/>
</dbReference>
<dbReference type="PANTHER" id="PTHR31212:SF4">
    <property type="entry name" value="ALPHA-KETOGLUTARATE-DEPENDENT DIOXYGENASE ALKB HOMOLOG 3"/>
    <property type="match status" value="1"/>
</dbReference>
<dbReference type="GO" id="GO:0051213">
    <property type="term" value="F:dioxygenase activity"/>
    <property type="evidence" value="ECO:0007669"/>
    <property type="project" value="UniProtKB-KW"/>
</dbReference>
<keyword evidence="4" id="KW-0460">Magnesium</keyword>
<keyword evidence="11" id="KW-1185">Reference proteome</keyword>
<comment type="cofactor">
    <cofactor evidence="1">
        <name>Fe(2+)</name>
        <dbReference type="ChEBI" id="CHEBI:29033"/>
    </cofactor>
</comment>
<keyword evidence="6" id="KW-0560">Oxidoreductase</keyword>
<dbReference type="PANTHER" id="PTHR31212">
    <property type="entry name" value="ALPHA-KETOGLUTARATE-DEPENDENT DIOXYGENASE ALKB HOMOLOG 3"/>
    <property type="match status" value="1"/>
</dbReference>
<protein>
    <submittedName>
        <fullName evidence="10">Alkylated DNA repair dioxygenase AlkB</fullName>
    </submittedName>
</protein>